<feature type="compositionally biased region" description="Basic and acidic residues" evidence="1">
    <location>
        <begin position="18"/>
        <end position="44"/>
    </location>
</feature>
<dbReference type="AlphaFoldDB" id="A0AAD8NSV7"/>
<feature type="compositionally biased region" description="Polar residues" evidence="1">
    <location>
        <begin position="1"/>
        <end position="17"/>
    </location>
</feature>
<accession>A0AAD8NSV7</accession>
<evidence type="ECO:0000313" key="2">
    <source>
        <dbReference type="EMBL" id="KAK1419416.1"/>
    </source>
</evidence>
<sequence>MPKSVSNTLPENFNTNDHSPENEEKLKDFQKKKSESESSEEKANVDIFVETDNRGKFHLNKSEGNKISTIKPISDLKTGSSPKSSAISEEWVVIKAECDRDVYKIDMSQVDPNAETTCFIAHASNDESAPWTPNKTELQKGRISLCLKLPDQCLLMLIFQSHFGTKQFLHHIVQRNKKKIWSLSDDSDDDMDDPSQVYQFLSFCDTSEVQPQVHL</sequence>
<dbReference type="EMBL" id="JAUHHV010000007">
    <property type="protein sequence ID" value="KAK1419416.1"/>
    <property type="molecule type" value="Genomic_DNA"/>
</dbReference>
<gene>
    <name evidence="2" type="ORF">QVD17_28583</name>
</gene>
<proteinExistence type="predicted"/>
<evidence type="ECO:0000256" key="1">
    <source>
        <dbReference type="SAM" id="MobiDB-lite"/>
    </source>
</evidence>
<keyword evidence="3" id="KW-1185">Reference proteome</keyword>
<evidence type="ECO:0000313" key="3">
    <source>
        <dbReference type="Proteomes" id="UP001229421"/>
    </source>
</evidence>
<comment type="caution">
    <text evidence="2">The sequence shown here is derived from an EMBL/GenBank/DDBJ whole genome shotgun (WGS) entry which is preliminary data.</text>
</comment>
<organism evidence="2 3">
    <name type="scientific">Tagetes erecta</name>
    <name type="common">African marigold</name>
    <dbReference type="NCBI Taxonomy" id="13708"/>
    <lineage>
        <taxon>Eukaryota</taxon>
        <taxon>Viridiplantae</taxon>
        <taxon>Streptophyta</taxon>
        <taxon>Embryophyta</taxon>
        <taxon>Tracheophyta</taxon>
        <taxon>Spermatophyta</taxon>
        <taxon>Magnoliopsida</taxon>
        <taxon>eudicotyledons</taxon>
        <taxon>Gunneridae</taxon>
        <taxon>Pentapetalae</taxon>
        <taxon>asterids</taxon>
        <taxon>campanulids</taxon>
        <taxon>Asterales</taxon>
        <taxon>Asteraceae</taxon>
        <taxon>Asteroideae</taxon>
        <taxon>Heliantheae alliance</taxon>
        <taxon>Tageteae</taxon>
        <taxon>Tagetes</taxon>
    </lineage>
</organism>
<dbReference type="Proteomes" id="UP001229421">
    <property type="component" value="Unassembled WGS sequence"/>
</dbReference>
<reference evidence="2" key="1">
    <citation type="journal article" date="2023" name="bioRxiv">
        <title>Improved chromosome-level genome assembly for marigold (Tagetes erecta).</title>
        <authorList>
            <person name="Jiang F."/>
            <person name="Yuan L."/>
            <person name="Wang S."/>
            <person name="Wang H."/>
            <person name="Xu D."/>
            <person name="Wang A."/>
            <person name="Fan W."/>
        </authorList>
    </citation>
    <scope>NUCLEOTIDE SEQUENCE</scope>
    <source>
        <strain evidence="2">WSJ</strain>
        <tissue evidence="2">Leaf</tissue>
    </source>
</reference>
<protein>
    <submittedName>
        <fullName evidence="2">Uncharacterized protein</fullName>
    </submittedName>
</protein>
<feature type="region of interest" description="Disordered" evidence="1">
    <location>
        <begin position="1"/>
        <end position="47"/>
    </location>
</feature>
<name>A0AAD8NSV7_TARER</name>